<comment type="subcellular location">
    <subcellularLocation>
        <location evidence="2">Cell membrane</location>
    </subcellularLocation>
</comment>
<dbReference type="Proteomes" id="UP001165124">
    <property type="component" value="Unassembled WGS sequence"/>
</dbReference>
<protein>
    <recommendedName>
        <fullName evidence="3">histidine kinase</fullName>
        <ecNumber evidence="3">2.7.13.3</ecNumber>
    </recommendedName>
</protein>
<dbReference type="Pfam" id="PF00512">
    <property type="entry name" value="HisKA"/>
    <property type="match status" value="1"/>
</dbReference>
<dbReference type="InterPro" id="IPR050428">
    <property type="entry name" value="TCS_sensor_his_kinase"/>
</dbReference>
<name>A0A9W6PTF6_9ACTN</name>
<evidence type="ECO:0000259" key="14">
    <source>
        <dbReference type="PROSITE" id="PS50885"/>
    </source>
</evidence>
<reference evidence="15" key="1">
    <citation type="submission" date="2023-02" db="EMBL/GenBank/DDBJ databases">
        <title>Actinomadura rubrobrunea NBRC 14622.</title>
        <authorList>
            <person name="Ichikawa N."/>
            <person name="Sato H."/>
            <person name="Tonouchi N."/>
        </authorList>
    </citation>
    <scope>NUCLEOTIDE SEQUENCE</scope>
    <source>
        <strain evidence="15">NBRC 14622</strain>
    </source>
</reference>
<dbReference type="AlphaFoldDB" id="A0A9W6PTF6"/>
<dbReference type="GO" id="GO:0005886">
    <property type="term" value="C:plasma membrane"/>
    <property type="evidence" value="ECO:0007669"/>
    <property type="project" value="UniProtKB-SubCell"/>
</dbReference>
<evidence type="ECO:0000256" key="12">
    <source>
        <dbReference type="SAM" id="Phobius"/>
    </source>
</evidence>
<dbReference type="Gene3D" id="3.30.565.10">
    <property type="entry name" value="Histidine kinase-like ATPase, C-terminal domain"/>
    <property type="match status" value="1"/>
</dbReference>
<dbReference type="InterPro" id="IPR004358">
    <property type="entry name" value="Sig_transdc_His_kin-like_C"/>
</dbReference>
<dbReference type="PROSITE" id="PS50885">
    <property type="entry name" value="HAMP"/>
    <property type="match status" value="1"/>
</dbReference>
<keyword evidence="6 12" id="KW-0812">Transmembrane</keyword>
<keyword evidence="10 12" id="KW-0472">Membrane</keyword>
<feature type="domain" description="HAMP" evidence="14">
    <location>
        <begin position="194"/>
        <end position="247"/>
    </location>
</feature>
<evidence type="ECO:0000256" key="7">
    <source>
        <dbReference type="ARBA" id="ARBA00022777"/>
    </source>
</evidence>
<dbReference type="SMART" id="SM00304">
    <property type="entry name" value="HAMP"/>
    <property type="match status" value="1"/>
</dbReference>
<dbReference type="InterPro" id="IPR036097">
    <property type="entry name" value="HisK_dim/P_sf"/>
</dbReference>
<dbReference type="PROSITE" id="PS50109">
    <property type="entry name" value="HIS_KIN"/>
    <property type="match status" value="1"/>
</dbReference>
<dbReference type="CDD" id="cd06225">
    <property type="entry name" value="HAMP"/>
    <property type="match status" value="1"/>
</dbReference>
<keyword evidence="8 12" id="KW-1133">Transmembrane helix</keyword>
<accession>A0A9W6PTF6</accession>
<comment type="catalytic activity">
    <reaction evidence="1">
        <text>ATP + protein L-histidine = ADP + protein N-phospho-L-histidine.</text>
        <dbReference type="EC" id="2.7.13.3"/>
    </reaction>
</comment>
<evidence type="ECO:0000256" key="1">
    <source>
        <dbReference type="ARBA" id="ARBA00000085"/>
    </source>
</evidence>
<evidence type="ECO:0000256" key="10">
    <source>
        <dbReference type="ARBA" id="ARBA00023136"/>
    </source>
</evidence>
<feature type="transmembrane region" description="Helical" evidence="12">
    <location>
        <begin position="21"/>
        <end position="46"/>
    </location>
</feature>
<evidence type="ECO:0000313" key="16">
    <source>
        <dbReference type="Proteomes" id="UP001165124"/>
    </source>
</evidence>
<evidence type="ECO:0000256" key="9">
    <source>
        <dbReference type="ARBA" id="ARBA00023012"/>
    </source>
</evidence>
<keyword evidence="16" id="KW-1185">Reference proteome</keyword>
<dbReference type="GO" id="GO:0000155">
    <property type="term" value="F:phosphorelay sensor kinase activity"/>
    <property type="evidence" value="ECO:0007669"/>
    <property type="project" value="InterPro"/>
</dbReference>
<feature type="compositionally biased region" description="Polar residues" evidence="11">
    <location>
        <begin position="466"/>
        <end position="491"/>
    </location>
</feature>
<evidence type="ECO:0000256" key="5">
    <source>
        <dbReference type="ARBA" id="ARBA00022679"/>
    </source>
</evidence>
<evidence type="ECO:0000256" key="2">
    <source>
        <dbReference type="ARBA" id="ARBA00004236"/>
    </source>
</evidence>
<feature type="domain" description="Histidine kinase" evidence="13">
    <location>
        <begin position="255"/>
        <end position="461"/>
    </location>
</feature>
<evidence type="ECO:0000256" key="4">
    <source>
        <dbReference type="ARBA" id="ARBA00022553"/>
    </source>
</evidence>
<dbReference type="PANTHER" id="PTHR45436:SF5">
    <property type="entry name" value="SENSOR HISTIDINE KINASE TRCS"/>
    <property type="match status" value="1"/>
</dbReference>
<evidence type="ECO:0000313" key="15">
    <source>
        <dbReference type="EMBL" id="GLW62648.1"/>
    </source>
</evidence>
<dbReference type="InterPro" id="IPR005467">
    <property type="entry name" value="His_kinase_dom"/>
</dbReference>
<evidence type="ECO:0000256" key="8">
    <source>
        <dbReference type="ARBA" id="ARBA00022989"/>
    </source>
</evidence>
<dbReference type="PRINTS" id="PR00344">
    <property type="entry name" value="BCTRLSENSOR"/>
</dbReference>
<dbReference type="InterPro" id="IPR036890">
    <property type="entry name" value="HATPase_C_sf"/>
</dbReference>
<keyword evidence="5" id="KW-0808">Transferase</keyword>
<dbReference type="InterPro" id="IPR003660">
    <property type="entry name" value="HAMP_dom"/>
</dbReference>
<proteinExistence type="predicted"/>
<feature type="region of interest" description="Disordered" evidence="11">
    <location>
        <begin position="466"/>
        <end position="502"/>
    </location>
</feature>
<dbReference type="SMART" id="SM00388">
    <property type="entry name" value="HisKA"/>
    <property type="match status" value="1"/>
</dbReference>
<gene>
    <name evidence="15" type="ORF">Arub01_08920</name>
</gene>
<organism evidence="15 16">
    <name type="scientific">Actinomadura rubrobrunea</name>
    <dbReference type="NCBI Taxonomy" id="115335"/>
    <lineage>
        <taxon>Bacteria</taxon>
        <taxon>Bacillati</taxon>
        <taxon>Actinomycetota</taxon>
        <taxon>Actinomycetes</taxon>
        <taxon>Streptosporangiales</taxon>
        <taxon>Thermomonosporaceae</taxon>
        <taxon>Actinomadura</taxon>
    </lineage>
</organism>
<keyword evidence="7 15" id="KW-0418">Kinase</keyword>
<evidence type="ECO:0000256" key="6">
    <source>
        <dbReference type="ARBA" id="ARBA00022692"/>
    </source>
</evidence>
<dbReference type="Pfam" id="PF00672">
    <property type="entry name" value="HAMP"/>
    <property type="match status" value="1"/>
</dbReference>
<dbReference type="EMBL" id="BSRZ01000001">
    <property type="protein sequence ID" value="GLW62648.1"/>
    <property type="molecule type" value="Genomic_DNA"/>
</dbReference>
<dbReference type="Gene3D" id="6.10.340.10">
    <property type="match status" value="1"/>
</dbReference>
<dbReference type="Pfam" id="PF02518">
    <property type="entry name" value="HATPase_c"/>
    <property type="match status" value="1"/>
</dbReference>
<dbReference type="InterPro" id="IPR003661">
    <property type="entry name" value="HisK_dim/P_dom"/>
</dbReference>
<sequence>MRVPALQWRARRGQRPHSLRARVTLAAVSMIGTVLMAVGILVVVAANHLITSHLTARAADAARKTTASVRAGGTAGSLPTRDGVDLLQVVSTGPDGRVLAASASLRGRPPLDHARPGPGRTRVDTRICGDPAWKSGCLDVVGYQTAVPAHGTVMVYGAVPEPRVLGGPVAAITVGGLCLLLIVVAGAVTWRVAGRTLRPVAEIDRAVSGIASSDLSVRVPVPDGTDETARLAATLNAALDRLQQTADQQRRFVADASHELRTPLTALRTRIELALAAPEETDLLETLREGLDDSERLHHIVEDMLVLARLDAGVAPVLAPLDLGRLVESELAQREPRLPVFARVEPGVMVAGNRLQLARVLVNLLTNADRHAVDRVEVNVRSEGDEAVVEVCDDGPGIPFADRERVFQRFTRLDAARNRASGGTGLGLTIARDTAIVHGGRLYVADSPRGARLVLRLPLMRGPIPSGSSVRTEFSSSAAPTAQPPWASTTERFGRGPSGGPR</sequence>
<dbReference type="CDD" id="cd00082">
    <property type="entry name" value="HisKA"/>
    <property type="match status" value="1"/>
</dbReference>
<dbReference type="SMART" id="SM00387">
    <property type="entry name" value="HATPase_c"/>
    <property type="match status" value="1"/>
</dbReference>
<dbReference type="InterPro" id="IPR003594">
    <property type="entry name" value="HATPase_dom"/>
</dbReference>
<dbReference type="Gene3D" id="1.10.287.130">
    <property type="match status" value="1"/>
</dbReference>
<evidence type="ECO:0000256" key="11">
    <source>
        <dbReference type="SAM" id="MobiDB-lite"/>
    </source>
</evidence>
<evidence type="ECO:0000259" key="13">
    <source>
        <dbReference type="PROSITE" id="PS50109"/>
    </source>
</evidence>
<dbReference type="PANTHER" id="PTHR45436">
    <property type="entry name" value="SENSOR HISTIDINE KINASE YKOH"/>
    <property type="match status" value="1"/>
</dbReference>
<keyword evidence="4" id="KW-0597">Phosphoprotein</keyword>
<dbReference type="SUPFAM" id="SSF47384">
    <property type="entry name" value="Homodimeric domain of signal transducing histidine kinase"/>
    <property type="match status" value="1"/>
</dbReference>
<comment type="caution">
    <text evidence="15">The sequence shown here is derived from an EMBL/GenBank/DDBJ whole genome shotgun (WGS) entry which is preliminary data.</text>
</comment>
<feature type="transmembrane region" description="Helical" evidence="12">
    <location>
        <begin position="169"/>
        <end position="190"/>
    </location>
</feature>
<dbReference type="SUPFAM" id="SSF158472">
    <property type="entry name" value="HAMP domain-like"/>
    <property type="match status" value="1"/>
</dbReference>
<dbReference type="EC" id="2.7.13.3" evidence="3"/>
<evidence type="ECO:0000256" key="3">
    <source>
        <dbReference type="ARBA" id="ARBA00012438"/>
    </source>
</evidence>
<dbReference type="SUPFAM" id="SSF55874">
    <property type="entry name" value="ATPase domain of HSP90 chaperone/DNA topoisomerase II/histidine kinase"/>
    <property type="match status" value="1"/>
</dbReference>
<keyword evidence="9" id="KW-0902">Two-component regulatory system</keyword>